<dbReference type="InterPro" id="IPR011009">
    <property type="entry name" value="Kinase-like_dom_sf"/>
</dbReference>
<proteinExistence type="predicted"/>
<organism evidence="16 17">
    <name type="scientific">Punica granatum</name>
    <name type="common">Pomegranate</name>
    <dbReference type="NCBI Taxonomy" id="22663"/>
    <lineage>
        <taxon>Eukaryota</taxon>
        <taxon>Viridiplantae</taxon>
        <taxon>Streptophyta</taxon>
        <taxon>Embryophyta</taxon>
        <taxon>Tracheophyta</taxon>
        <taxon>Spermatophyta</taxon>
        <taxon>Magnoliopsida</taxon>
        <taxon>eudicotyledons</taxon>
        <taxon>Gunneridae</taxon>
        <taxon>Pentapetalae</taxon>
        <taxon>rosids</taxon>
        <taxon>malvids</taxon>
        <taxon>Myrtales</taxon>
        <taxon>Lythraceae</taxon>
        <taxon>Punica</taxon>
    </lineage>
</organism>
<keyword evidence="6" id="KW-0812">Transmembrane</keyword>
<dbReference type="OrthoDB" id="4062651at2759"/>
<dbReference type="AlphaFoldDB" id="A0A6P8E3G4"/>
<comment type="subcellular location">
    <subcellularLocation>
        <location evidence="1">Cell membrane</location>
        <topology evidence="1">Single-pass membrane protein</topology>
    </subcellularLocation>
</comment>
<keyword evidence="16" id="KW-1185">Reference proteome</keyword>
<keyword evidence="11" id="KW-0472">Membrane</keyword>
<evidence type="ECO:0000256" key="6">
    <source>
        <dbReference type="ARBA" id="ARBA00022692"/>
    </source>
</evidence>
<dbReference type="GO" id="GO:0005524">
    <property type="term" value="F:ATP binding"/>
    <property type="evidence" value="ECO:0007669"/>
    <property type="project" value="UniProtKB-KW"/>
</dbReference>
<comment type="catalytic activity">
    <reaction evidence="12">
        <text>L-threonyl-[protein] + ATP = O-phospho-L-threonyl-[protein] + ADP + H(+)</text>
        <dbReference type="Rhea" id="RHEA:46608"/>
        <dbReference type="Rhea" id="RHEA-COMP:11060"/>
        <dbReference type="Rhea" id="RHEA-COMP:11605"/>
        <dbReference type="ChEBI" id="CHEBI:15378"/>
        <dbReference type="ChEBI" id="CHEBI:30013"/>
        <dbReference type="ChEBI" id="CHEBI:30616"/>
        <dbReference type="ChEBI" id="CHEBI:61977"/>
        <dbReference type="ChEBI" id="CHEBI:456216"/>
        <dbReference type="EC" id="2.7.11.1"/>
    </reaction>
</comment>
<dbReference type="PROSITE" id="PS50011">
    <property type="entry name" value="PROTEIN_KINASE_DOM"/>
    <property type="match status" value="1"/>
</dbReference>
<keyword evidence="8" id="KW-0418">Kinase</keyword>
<sequence length="590" mass="66506">MEKHRVVVIQDASSELISPSAIRWAIDTLKLISGDRITLLGVLHQVDTPMGYKFKVDSNSMFAANKKMIKEAVARKVQEYQSNTEIMDLGTLCESREIDFKIEVAAGSSRKETAVELASNLKATWVILDRQMRKDKKYFLQKLSCGISQMKDDNSVELLRGRKSTGTIIRHLVPVQNHGINGEETVQAQPPRAAQEPSPSGQEPSPSSQEPSPSSQEPSAAGKELRGIEISREEVDESRQNEDPPTTESAGDEGPLQTWQVEIGGGDSGCKFCNNKRPHYGYKRDFTYEELHDSTGGFSPENCLSSEEFGSAFKGELEDGMKIVVKMKNNVFLDKGEFESEVNVLCRAWHKNVITLLGSCGEGNSRLLVYEYACNGSLDQHISEHSSRPLTWRRRINIALSAARGLRHLHENHIIHMDIRLNNILLTHYFEPLIGEWGITRKKYDSDKFSEDRVRYSDYQAPEYTDNRMVSSKTDVYSFGVVLLELITGRIVMEMALRETSLLDWARPLLSNKKYLELADSRLGKSYDLQQLLWMVQVTQNCLAKNPKRRLSMDRVVSALEFIAEKSIAIKEPAVTQQDAQVPEDGGERS</sequence>
<dbReference type="InterPro" id="IPR000719">
    <property type="entry name" value="Prot_kinase_dom"/>
</dbReference>
<reference evidence="17" key="2">
    <citation type="submission" date="2025-08" db="UniProtKB">
        <authorList>
            <consortium name="RefSeq"/>
        </authorList>
    </citation>
    <scope>IDENTIFICATION</scope>
    <source>
        <tissue evidence="17">Leaf</tissue>
    </source>
</reference>
<feature type="compositionally biased region" description="Low complexity" evidence="14">
    <location>
        <begin position="195"/>
        <end position="219"/>
    </location>
</feature>
<evidence type="ECO:0000256" key="7">
    <source>
        <dbReference type="ARBA" id="ARBA00022741"/>
    </source>
</evidence>
<comment type="catalytic activity">
    <reaction evidence="13">
        <text>L-seryl-[protein] + ATP = O-phospho-L-seryl-[protein] + ADP + H(+)</text>
        <dbReference type="Rhea" id="RHEA:17989"/>
        <dbReference type="Rhea" id="RHEA-COMP:9863"/>
        <dbReference type="Rhea" id="RHEA-COMP:11604"/>
        <dbReference type="ChEBI" id="CHEBI:15378"/>
        <dbReference type="ChEBI" id="CHEBI:29999"/>
        <dbReference type="ChEBI" id="CHEBI:30616"/>
        <dbReference type="ChEBI" id="CHEBI:83421"/>
        <dbReference type="ChEBI" id="CHEBI:456216"/>
        <dbReference type="EC" id="2.7.11.1"/>
    </reaction>
</comment>
<evidence type="ECO:0000256" key="9">
    <source>
        <dbReference type="ARBA" id="ARBA00022840"/>
    </source>
</evidence>
<feature type="compositionally biased region" description="Basic and acidic residues" evidence="14">
    <location>
        <begin position="223"/>
        <end position="242"/>
    </location>
</feature>
<evidence type="ECO:0000256" key="14">
    <source>
        <dbReference type="SAM" id="MobiDB-lite"/>
    </source>
</evidence>
<dbReference type="Gene3D" id="1.10.510.10">
    <property type="entry name" value="Transferase(Phosphotransferase) domain 1"/>
    <property type="match status" value="1"/>
</dbReference>
<dbReference type="GeneID" id="116211700"/>
<dbReference type="Gene3D" id="3.30.200.20">
    <property type="entry name" value="Phosphorylase Kinase, domain 1"/>
    <property type="match status" value="1"/>
</dbReference>
<evidence type="ECO:0000256" key="5">
    <source>
        <dbReference type="ARBA" id="ARBA00022679"/>
    </source>
</evidence>
<dbReference type="PROSITE" id="PS00109">
    <property type="entry name" value="PROTEIN_KINASE_TYR"/>
    <property type="match status" value="1"/>
</dbReference>
<evidence type="ECO:0000256" key="1">
    <source>
        <dbReference type="ARBA" id="ARBA00004162"/>
    </source>
</evidence>
<evidence type="ECO:0000256" key="8">
    <source>
        <dbReference type="ARBA" id="ARBA00022777"/>
    </source>
</evidence>
<evidence type="ECO:0000256" key="10">
    <source>
        <dbReference type="ARBA" id="ARBA00022989"/>
    </source>
</evidence>
<accession>A0A6P8E3G4</accession>
<evidence type="ECO:0000256" key="2">
    <source>
        <dbReference type="ARBA" id="ARBA00012513"/>
    </source>
</evidence>
<feature type="region of interest" description="Disordered" evidence="14">
    <location>
        <begin position="172"/>
        <end position="261"/>
    </location>
</feature>
<dbReference type="PANTHER" id="PTHR47982">
    <property type="entry name" value="PROLINE-RICH RECEPTOR-LIKE PROTEIN KINASE PERK4"/>
    <property type="match status" value="1"/>
</dbReference>
<dbReference type="InterPro" id="IPR008266">
    <property type="entry name" value="Tyr_kinase_AS"/>
</dbReference>
<evidence type="ECO:0000259" key="15">
    <source>
        <dbReference type="PROSITE" id="PS50011"/>
    </source>
</evidence>
<gene>
    <name evidence="17" type="primary">LOC116211700</name>
</gene>
<reference evidence="16" key="1">
    <citation type="journal article" date="2020" name="Plant Biotechnol. J.">
        <title>The pomegranate (Punica granatum L.) draft genome dissects genetic divergence between soft- and hard-seeded cultivars.</title>
        <authorList>
            <person name="Luo X."/>
            <person name="Li H."/>
            <person name="Wu Z."/>
            <person name="Yao W."/>
            <person name="Zhao P."/>
            <person name="Cao D."/>
            <person name="Yu H."/>
            <person name="Li K."/>
            <person name="Poudel K."/>
            <person name="Zhao D."/>
            <person name="Zhang F."/>
            <person name="Xia X."/>
            <person name="Chen L."/>
            <person name="Wang Q."/>
            <person name="Jing D."/>
            <person name="Cao S."/>
        </authorList>
    </citation>
    <scope>NUCLEOTIDE SEQUENCE [LARGE SCALE GENOMIC DNA]</scope>
    <source>
        <strain evidence="16">cv. Tunisia</strain>
    </source>
</reference>
<dbReference type="SUPFAM" id="SSF56112">
    <property type="entry name" value="Protein kinase-like (PK-like)"/>
    <property type="match status" value="1"/>
</dbReference>
<dbReference type="InterPro" id="IPR047117">
    <property type="entry name" value="PERK1-13-like"/>
</dbReference>
<keyword evidence="7" id="KW-0547">Nucleotide-binding</keyword>
<evidence type="ECO:0000256" key="11">
    <source>
        <dbReference type="ARBA" id="ARBA00023136"/>
    </source>
</evidence>
<dbReference type="Proteomes" id="UP000515151">
    <property type="component" value="Chromosome 6"/>
</dbReference>
<keyword evidence="4" id="KW-0723">Serine/threonine-protein kinase</keyword>
<evidence type="ECO:0000313" key="17">
    <source>
        <dbReference type="RefSeq" id="XP_031402040.1"/>
    </source>
</evidence>
<keyword evidence="10" id="KW-1133">Transmembrane helix</keyword>
<evidence type="ECO:0000256" key="13">
    <source>
        <dbReference type="ARBA" id="ARBA00048679"/>
    </source>
</evidence>
<feature type="domain" description="Protein kinase" evidence="15">
    <location>
        <begin position="298"/>
        <end position="563"/>
    </location>
</feature>
<dbReference type="GO" id="GO:0004674">
    <property type="term" value="F:protein serine/threonine kinase activity"/>
    <property type="evidence" value="ECO:0007669"/>
    <property type="project" value="UniProtKB-KW"/>
</dbReference>
<dbReference type="GO" id="GO:0005886">
    <property type="term" value="C:plasma membrane"/>
    <property type="evidence" value="ECO:0007669"/>
    <property type="project" value="UniProtKB-SubCell"/>
</dbReference>
<evidence type="ECO:0000256" key="3">
    <source>
        <dbReference type="ARBA" id="ARBA00022475"/>
    </source>
</evidence>
<dbReference type="RefSeq" id="XP_031402040.1">
    <property type="nucleotide sequence ID" value="XM_031546180.1"/>
</dbReference>
<keyword evidence="3" id="KW-1003">Cell membrane</keyword>
<name>A0A6P8E3G4_PUNGR</name>
<evidence type="ECO:0000256" key="4">
    <source>
        <dbReference type="ARBA" id="ARBA00022527"/>
    </source>
</evidence>
<keyword evidence="9" id="KW-0067">ATP-binding</keyword>
<protein>
    <recommendedName>
        <fullName evidence="2">non-specific serine/threonine protein kinase</fullName>
        <ecNumber evidence="2">2.7.11.1</ecNumber>
    </recommendedName>
</protein>
<dbReference type="InterPro" id="IPR001245">
    <property type="entry name" value="Ser-Thr/Tyr_kinase_cat_dom"/>
</dbReference>
<evidence type="ECO:0000256" key="12">
    <source>
        <dbReference type="ARBA" id="ARBA00047899"/>
    </source>
</evidence>
<evidence type="ECO:0000313" key="16">
    <source>
        <dbReference type="Proteomes" id="UP000515151"/>
    </source>
</evidence>
<keyword evidence="5" id="KW-0808">Transferase</keyword>
<dbReference type="PANTHER" id="PTHR47982:SF42">
    <property type="entry name" value="PROTEIN KINASE DOMAIN-CONTAINING PROTEIN"/>
    <property type="match status" value="1"/>
</dbReference>
<dbReference type="EC" id="2.7.11.1" evidence="2"/>
<dbReference type="Pfam" id="PF07714">
    <property type="entry name" value="PK_Tyr_Ser-Thr"/>
    <property type="match status" value="1"/>
</dbReference>